<dbReference type="Gene3D" id="3.40.190.10">
    <property type="entry name" value="Periplasmic binding protein-like II"/>
    <property type="match status" value="2"/>
</dbReference>
<protein>
    <submittedName>
        <fullName evidence="6">LysR family transcriptional regulator</fullName>
    </submittedName>
</protein>
<dbReference type="Gene3D" id="1.10.10.10">
    <property type="entry name" value="Winged helix-like DNA-binding domain superfamily/Winged helix DNA-binding domain"/>
    <property type="match status" value="1"/>
</dbReference>
<evidence type="ECO:0000256" key="1">
    <source>
        <dbReference type="ARBA" id="ARBA00009437"/>
    </source>
</evidence>
<feature type="domain" description="HTH lysR-type" evidence="5">
    <location>
        <begin position="7"/>
        <end position="64"/>
    </location>
</feature>
<proteinExistence type="inferred from homology"/>
<dbReference type="PANTHER" id="PTHR30579:SF7">
    <property type="entry name" value="HTH-TYPE TRANSCRIPTIONAL REGULATOR LRHA-RELATED"/>
    <property type="match status" value="1"/>
</dbReference>
<evidence type="ECO:0000259" key="5">
    <source>
        <dbReference type="PROSITE" id="PS50931"/>
    </source>
</evidence>
<keyword evidence="3" id="KW-0238">DNA-binding</keyword>
<dbReference type="PANTHER" id="PTHR30579">
    <property type="entry name" value="TRANSCRIPTIONAL REGULATOR"/>
    <property type="match status" value="1"/>
</dbReference>
<dbReference type="InterPro" id="IPR036390">
    <property type="entry name" value="WH_DNA-bd_sf"/>
</dbReference>
<keyword evidence="4" id="KW-0804">Transcription</keyword>
<organism evidence="6 7">
    <name type="scientific">Pseudomonas piscis</name>
    <dbReference type="NCBI Taxonomy" id="2614538"/>
    <lineage>
        <taxon>Bacteria</taxon>
        <taxon>Pseudomonadati</taxon>
        <taxon>Pseudomonadota</taxon>
        <taxon>Gammaproteobacteria</taxon>
        <taxon>Pseudomonadales</taxon>
        <taxon>Pseudomonadaceae</taxon>
        <taxon>Pseudomonas</taxon>
    </lineage>
</organism>
<dbReference type="InterPro" id="IPR000847">
    <property type="entry name" value="LysR_HTH_N"/>
</dbReference>
<gene>
    <name evidence="6" type="ORF">QL104_11390</name>
</gene>
<evidence type="ECO:0000256" key="4">
    <source>
        <dbReference type="ARBA" id="ARBA00023163"/>
    </source>
</evidence>
<dbReference type="InterPro" id="IPR050176">
    <property type="entry name" value="LTTR"/>
</dbReference>
<dbReference type="Pfam" id="PF00126">
    <property type="entry name" value="HTH_1"/>
    <property type="match status" value="1"/>
</dbReference>
<evidence type="ECO:0000256" key="2">
    <source>
        <dbReference type="ARBA" id="ARBA00023015"/>
    </source>
</evidence>
<accession>A0ABY9NNM5</accession>
<dbReference type="InterPro" id="IPR005119">
    <property type="entry name" value="LysR_subst-bd"/>
</dbReference>
<dbReference type="RefSeq" id="WP_085599995.1">
    <property type="nucleotide sequence ID" value="NZ_CP133164.1"/>
</dbReference>
<dbReference type="SUPFAM" id="SSF46785">
    <property type="entry name" value="Winged helix' DNA-binding domain"/>
    <property type="match status" value="1"/>
</dbReference>
<dbReference type="InterPro" id="IPR036388">
    <property type="entry name" value="WH-like_DNA-bd_sf"/>
</dbReference>
<dbReference type="PRINTS" id="PR00039">
    <property type="entry name" value="HTHLYSR"/>
</dbReference>
<comment type="similarity">
    <text evidence="1">Belongs to the LysR transcriptional regulatory family.</text>
</comment>
<reference evidence="6 7" key="1">
    <citation type="journal article" date="2023" name="Access Microbiol">
        <title>The genome of a steinernematid-associated Pseudomonas piscis bacterium encodes the biosynthesis of insect toxins.</title>
        <authorList>
            <person name="Awori R.M."/>
            <person name="Hendre P."/>
            <person name="Amugune N.O."/>
        </authorList>
    </citation>
    <scope>NUCLEOTIDE SEQUENCE [LARGE SCALE GENOMIC DNA]</scope>
    <source>
        <strain evidence="6 7">75</strain>
    </source>
</reference>
<keyword evidence="7" id="KW-1185">Reference proteome</keyword>
<evidence type="ECO:0000313" key="7">
    <source>
        <dbReference type="Proteomes" id="UP001237292"/>
    </source>
</evidence>
<dbReference type="EMBL" id="CP133164">
    <property type="protein sequence ID" value="WMN19961.1"/>
    <property type="molecule type" value="Genomic_DNA"/>
</dbReference>
<dbReference type="SUPFAM" id="SSF53850">
    <property type="entry name" value="Periplasmic binding protein-like II"/>
    <property type="match status" value="1"/>
</dbReference>
<dbReference type="Pfam" id="PF03466">
    <property type="entry name" value="LysR_substrate"/>
    <property type="match status" value="1"/>
</dbReference>
<dbReference type="Proteomes" id="UP001237292">
    <property type="component" value="Chromosome"/>
</dbReference>
<dbReference type="PROSITE" id="PS50931">
    <property type="entry name" value="HTH_LYSR"/>
    <property type="match status" value="1"/>
</dbReference>
<sequence length="297" mass="32329">MVANFTLDVDSVRAFVVIADSQSFTRAAQFLGTTQGALSVKLKRLEDKLGHRLIERTPRHVRLSTKGELFIESARDFLAAHERALANLATQRKHLKLGMACHVMGPEITTLLARLKSMDPGLSIEVRLDSVGPLLDDYDAGVLDAVIIRDCEDRRDGNVLCVETFGWFAAADFEFNRDEPLRVASLSPQCGVRDLAAMSLDRATIPWIEVFVGGGVSAVIAAISAGLAVGVLPCRLAPAELVEVSQRFDLPGLPSSKLVMHSKLSDTRTRESLRVIASAFREPRSQARSGPGVLDEL</sequence>
<evidence type="ECO:0000256" key="3">
    <source>
        <dbReference type="ARBA" id="ARBA00023125"/>
    </source>
</evidence>
<name>A0ABY9NNM5_9PSED</name>
<evidence type="ECO:0000313" key="6">
    <source>
        <dbReference type="EMBL" id="WMN19961.1"/>
    </source>
</evidence>
<keyword evidence="2" id="KW-0805">Transcription regulation</keyword>